<gene>
    <name evidence="1" type="ORF">KIN20_021435</name>
</gene>
<proteinExistence type="predicted"/>
<name>A0AAD5N733_PARTN</name>
<sequence length="113" mass="13296">MNEKNRGVDCRYSKITRLQLMKAVFTGKAAAMTLQYTDYKAGAAVVYWISQEYLQHIHRINIGRRHTVWFFTLRHDHFLSHSHYRQGIQEALHDDRHSASVLVRPSDGHLDIY</sequence>
<protein>
    <submittedName>
        <fullName evidence="1">Uncharacterized protein</fullName>
    </submittedName>
</protein>
<evidence type="ECO:0000313" key="1">
    <source>
        <dbReference type="EMBL" id="KAJ1362026.1"/>
    </source>
</evidence>
<keyword evidence="2" id="KW-1185">Reference proteome</keyword>
<dbReference type="Proteomes" id="UP001196413">
    <property type="component" value="Unassembled WGS sequence"/>
</dbReference>
<reference evidence="1" key="1">
    <citation type="submission" date="2021-06" db="EMBL/GenBank/DDBJ databases">
        <title>Parelaphostrongylus tenuis whole genome reference sequence.</title>
        <authorList>
            <person name="Garwood T.J."/>
            <person name="Larsen P.A."/>
            <person name="Fountain-Jones N.M."/>
            <person name="Garbe J.R."/>
            <person name="Macchietto M.G."/>
            <person name="Kania S.A."/>
            <person name="Gerhold R.W."/>
            <person name="Richards J.E."/>
            <person name="Wolf T.M."/>
        </authorList>
    </citation>
    <scope>NUCLEOTIDE SEQUENCE</scope>
    <source>
        <strain evidence="1">MNPRO001-30</strain>
        <tissue evidence="1">Meninges</tissue>
    </source>
</reference>
<dbReference type="AlphaFoldDB" id="A0AAD5N733"/>
<organism evidence="1 2">
    <name type="scientific">Parelaphostrongylus tenuis</name>
    <name type="common">Meningeal worm</name>
    <dbReference type="NCBI Taxonomy" id="148309"/>
    <lineage>
        <taxon>Eukaryota</taxon>
        <taxon>Metazoa</taxon>
        <taxon>Ecdysozoa</taxon>
        <taxon>Nematoda</taxon>
        <taxon>Chromadorea</taxon>
        <taxon>Rhabditida</taxon>
        <taxon>Rhabditina</taxon>
        <taxon>Rhabditomorpha</taxon>
        <taxon>Strongyloidea</taxon>
        <taxon>Metastrongylidae</taxon>
        <taxon>Parelaphostrongylus</taxon>
    </lineage>
</organism>
<evidence type="ECO:0000313" key="2">
    <source>
        <dbReference type="Proteomes" id="UP001196413"/>
    </source>
</evidence>
<comment type="caution">
    <text evidence="1">The sequence shown here is derived from an EMBL/GenBank/DDBJ whole genome shotgun (WGS) entry which is preliminary data.</text>
</comment>
<accession>A0AAD5N733</accession>
<dbReference type="EMBL" id="JAHQIW010004345">
    <property type="protein sequence ID" value="KAJ1362026.1"/>
    <property type="molecule type" value="Genomic_DNA"/>
</dbReference>